<feature type="active site" evidence="4">
    <location>
        <position position="43"/>
    </location>
</feature>
<comment type="similarity">
    <text evidence="1 5">Belongs to the acylphosphatase family.</text>
</comment>
<dbReference type="PANTHER" id="PTHR47268">
    <property type="entry name" value="ACYLPHOSPHATASE"/>
    <property type="match status" value="1"/>
</dbReference>
<dbReference type="OrthoDB" id="9808093at2"/>
<feature type="domain" description="Acylphosphatase-like" evidence="6">
    <location>
        <begin position="10"/>
        <end position="96"/>
    </location>
</feature>
<feature type="active site" evidence="4">
    <location>
        <position position="25"/>
    </location>
</feature>
<dbReference type="PANTHER" id="PTHR47268:SF4">
    <property type="entry name" value="ACYLPHOSPHATASE"/>
    <property type="match status" value="1"/>
</dbReference>
<dbReference type="SUPFAM" id="SSF54975">
    <property type="entry name" value="Acylphosphatase/BLUF domain-like"/>
    <property type="match status" value="1"/>
</dbReference>
<accession>D2QWR4</accession>
<protein>
    <recommendedName>
        <fullName evidence="2 4">acylphosphatase</fullName>
        <ecNumber evidence="2 4">3.6.1.7</ecNumber>
    </recommendedName>
</protein>
<evidence type="ECO:0000256" key="1">
    <source>
        <dbReference type="ARBA" id="ARBA00005614"/>
    </source>
</evidence>
<dbReference type="KEGG" id="psl:Psta_3203"/>
<dbReference type="HOGENOM" id="CLU_141932_2_0_0"/>
<reference evidence="7 8" key="1">
    <citation type="journal article" date="2009" name="Stand. Genomic Sci.">
        <title>Complete genome sequence of Pirellula staleyi type strain (ATCC 27377).</title>
        <authorList>
            <person name="Clum A."/>
            <person name="Tindall B.J."/>
            <person name="Sikorski J."/>
            <person name="Ivanova N."/>
            <person name="Mavrommatis K."/>
            <person name="Lucas S."/>
            <person name="Glavina del Rio T."/>
            <person name="Nolan M."/>
            <person name="Chen F."/>
            <person name="Tice H."/>
            <person name="Pitluck S."/>
            <person name="Cheng J.F."/>
            <person name="Chertkov O."/>
            <person name="Brettin T."/>
            <person name="Han C."/>
            <person name="Detter J.C."/>
            <person name="Kuske C."/>
            <person name="Bruce D."/>
            <person name="Goodwin L."/>
            <person name="Ovchinikova G."/>
            <person name="Pati A."/>
            <person name="Mikhailova N."/>
            <person name="Chen A."/>
            <person name="Palaniappan K."/>
            <person name="Land M."/>
            <person name="Hauser L."/>
            <person name="Chang Y.J."/>
            <person name="Jeffries C.D."/>
            <person name="Chain P."/>
            <person name="Rohde M."/>
            <person name="Goker M."/>
            <person name="Bristow J."/>
            <person name="Eisen J.A."/>
            <person name="Markowitz V."/>
            <person name="Hugenholtz P."/>
            <person name="Kyrpides N.C."/>
            <person name="Klenk H.P."/>
            <person name="Lapidus A."/>
        </authorList>
    </citation>
    <scope>NUCLEOTIDE SEQUENCE [LARGE SCALE GENOMIC DNA]</scope>
    <source>
        <strain evidence="8">ATCC 27377 / DSM 6068 / ICPB 4128</strain>
    </source>
</reference>
<dbReference type="InterPro" id="IPR020456">
    <property type="entry name" value="Acylphosphatase"/>
</dbReference>
<evidence type="ECO:0000256" key="4">
    <source>
        <dbReference type="PROSITE-ProRule" id="PRU00520"/>
    </source>
</evidence>
<dbReference type="STRING" id="530564.Psta_3203"/>
<evidence type="ECO:0000313" key="8">
    <source>
        <dbReference type="Proteomes" id="UP000001887"/>
    </source>
</evidence>
<sequence>MNSPDATFERVEVHYRGRVQGVGFRWNAQHIARDHEVQGTVRNLPSGEVHLIAEGSRAAVRAFLDEVYESMRLNITGVDERKLPATGEFIGFKIVS</sequence>
<dbReference type="EC" id="3.6.1.7" evidence="2 4"/>
<dbReference type="InterPro" id="IPR036046">
    <property type="entry name" value="Acylphosphatase-like_dom_sf"/>
</dbReference>
<evidence type="ECO:0000256" key="5">
    <source>
        <dbReference type="RuleBase" id="RU004168"/>
    </source>
</evidence>
<proteinExistence type="inferred from homology"/>
<organism evidence="7 8">
    <name type="scientific">Pirellula staleyi (strain ATCC 27377 / DSM 6068 / ICPB 4128)</name>
    <name type="common">Pirella staleyi</name>
    <dbReference type="NCBI Taxonomy" id="530564"/>
    <lineage>
        <taxon>Bacteria</taxon>
        <taxon>Pseudomonadati</taxon>
        <taxon>Planctomycetota</taxon>
        <taxon>Planctomycetia</taxon>
        <taxon>Pirellulales</taxon>
        <taxon>Pirellulaceae</taxon>
        <taxon>Pirellula</taxon>
    </lineage>
</organism>
<dbReference type="InterPro" id="IPR001792">
    <property type="entry name" value="Acylphosphatase-like_dom"/>
</dbReference>
<evidence type="ECO:0000259" key="6">
    <source>
        <dbReference type="PROSITE" id="PS51160"/>
    </source>
</evidence>
<dbReference type="Pfam" id="PF00708">
    <property type="entry name" value="Acylphosphatase"/>
    <property type="match status" value="1"/>
</dbReference>
<dbReference type="eggNOG" id="COG1254">
    <property type="taxonomic scope" value="Bacteria"/>
</dbReference>
<comment type="catalytic activity">
    <reaction evidence="3 4">
        <text>an acyl phosphate + H2O = a carboxylate + phosphate + H(+)</text>
        <dbReference type="Rhea" id="RHEA:14965"/>
        <dbReference type="ChEBI" id="CHEBI:15377"/>
        <dbReference type="ChEBI" id="CHEBI:15378"/>
        <dbReference type="ChEBI" id="CHEBI:29067"/>
        <dbReference type="ChEBI" id="CHEBI:43474"/>
        <dbReference type="ChEBI" id="CHEBI:59918"/>
        <dbReference type="EC" id="3.6.1.7"/>
    </reaction>
</comment>
<dbReference type="AlphaFoldDB" id="D2QWR4"/>
<name>D2QWR4_PIRSD</name>
<keyword evidence="8" id="KW-1185">Reference proteome</keyword>
<evidence type="ECO:0000256" key="3">
    <source>
        <dbReference type="ARBA" id="ARBA00047645"/>
    </source>
</evidence>
<dbReference type="PROSITE" id="PS51160">
    <property type="entry name" value="ACYLPHOSPHATASE_3"/>
    <property type="match status" value="1"/>
</dbReference>
<evidence type="ECO:0000313" key="7">
    <source>
        <dbReference type="EMBL" id="ADB17867.1"/>
    </source>
</evidence>
<dbReference type="Proteomes" id="UP000001887">
    <property type="component" value="Chromosome"/>
</dbReference>
<evidence type="ECO:0000256" key="2">
    <source>
        <dbReference type="ARBA" id="ARBA00012150"/>
    </source>
</evidence>
<dbReference type="Gene3D" id="3.30.70.100">
    <property type="match status" value="1"/>
</dbReference>
<dbReference type="GO" id="GO:0003998">
    <property type="term" value="F:acylphosphatase activity"/>
    <property type="evidence" value="ECO:0007669"/>
    <property type="project" value="UniProtKB-EC"/>
</dbReference>
<keyword evidence="4" id="KW-0378">Hydrolase</keyword>
<dbReference type="EMBL" id="CP001848">
    <property type="protein sequence ID" value="ADB17867.1"/>
    <property type="molecule type" value="Genomic_DNA"/>
</dbReference>
<gene>
    <name evidence="7" type="ordered locus">Psta_3203</name>
</gene>